<feature type="domain" description="ATPase AAA-type core" evidence="3">
    <location>
        <begin position="106"/>
        <end position="172"/>
    </location>
</feature>
<dbReference type="Gene3D" id="3.40.50.300">
    <property type="entry name" value="P-loop containing nucleotide triphosphate hydrolases"/>
    <property type="match status" value="1"/>
</dbReference>
<dbReference type="PANTHER" id="PTHR11638:SF185">
    <property type="entry name" value="ATP-DEPENDENT CLP PROTEASE ATP-BINDING SUBUNIT"/>
    <property type="match status" value="1"/>
</dbReference>
<dbReference type="InterPro" id="IPR050130">
    <property type="entry name" value="ClpA_ClpB"/>
</dbReference>
<dbReference type="InterPro" id="IPR027417">
    <property type="entry name" value="P-loop_NTPase"/>
</dbReference>
<protein>
    <recommendedName>
        <fullName evidence="3">ATPase AAA-type core domain-containing protein</fullName>
    </recommendedName>
</protein>
<dbReference type="PRINTS" id="PR00300">
    <property type="entry name" value="CLPPROTEASEA"/>
</dbReference>
<name>A0ABP0UI15_9BRYO</name>
<keyword evidence="1" id="KW-0547">Nucleotide-binding</keyword>
<evidence type="ECO:0000313" key="5">
    <source>
        <dbReference type="Proteomes" id="UP001497512"/>
    </source>
</evidence>
<evidence type="ECO:0000313" key="4">
    <source>
        <dbReference type="EMBL" id="CAK9222510.1"/>
    </source>
</evidence>
<dbReference type="EMBL" id="OZ019896">
    <property type="protein sequence ID" value="CAK9222510.1"/>
    <property type="molecule type" value="Genomic_DNA"/>
</dbReference>
<dbReference type="PANTHER" id="PTHR11638">
    <property type="entry name" value="ATP-DEPENDENT CLP PROTEASE"/>
    <property type="match status" value="1"/>
</dbReference>
<reference evidence="4" key="1">
    <citation type="submission" date="2024-02" db="EMBL/GenBank/DDBJ databases">
        <authorList>
            <consortium name="ELIXIR-Norway"/>
            <consortium name="Elixir Norway"/>
        </authorList>
    </citation>
    <scope>NUCLEOTIDE SEQUENCE</scope>
</reference>
<dbReference type="InterPro" id="IPR001270">
    <property type="entry name" value="ClpA/B"/>
</dbReference>
<dbReference type="Pfam" id="PF07724">
    <property type="entry name" value="AAA_2"/>
    <property type="match status" value="1"/>
</dbReference>
<evidence type="ECO:0000259" key="3">
    <source>
        <dbReference type="Pfam" id="PF07724"/>
    </source>
</evidence>
<keyword evidence="2" id="KW-0067">ATP-binding</keyword>
<accession>A0ABP0UI15</accession>
<organism evidence="4 5">
    <name type="scientific">Sphagnum troendelagicum</name>
    <dbReference type="NCBI Taxonomy" id="128251"/>
    <lineage>
        <taxon>Eukaryota</taxon>
        <taxon>Viridiplantae</taxon>
        <taxon>Streptophyta</taxon>
        <taxon>Embryophyta</taxon>
        <taxon>Bryophyta</taxon>
        <taxon>Sphagnophytina</taxon>
        <taxon>Sphagnopsida</taxon>
        <taxon>Sphagnales</taxon>
        <taxon>Sphagnaceae</taxon>
        <taxon>Sphagnum</taxon>
    </lineage>
</organism>
<keyword evidence="5" id="KW-1185">Reference proteome</keyword>
<gene>
    <name evidence="4" type="ORF">CSSPTR1EN2_LOCUS16129</name>
</gene>
<evidence type="ECO:0000256" key="2">
    <source>
        <dbReference type="ARBA" id="ARBA00022840"/>
    </source>
</evidence>
<dbReference type="Proteomes" id="UP001497512">
    <property type="component" value="Chromosome 4"/>
</dbReference>
<dbReference type="InterPro" id="IPR003959">
    <property type="entry name" value="ATPase_AAA_core"/>
</dbReference>
<sequence>MRSGHKDHHKCDITTEAVEAAGYLPPCSLIEEICCQAFVTATGSMEYILEDMVTSVASSDDYEFANGCVHVFNCSVQFLFLKWCEVLDFVAMIVMGEGYGTIGHESEYMERHSVSKLIGSPPGYVGYGDGGALTEAVHKKPLTLILIDEIEKAHPDAFNILLQVFEDGHPNDPQPMLREQAAVLASTFLDNADGGRYAQLKALVMDEMKGCYL</sequence>
<proteinExistence type="predicted"/>
<evidence type="ECO:0000256" key="1">
    <source>
        <dbReference type="ARBA" id="ARBA00022741"/>
    </source>
</evidence>
<dbReference type="SUPFAM" id="SSF52540">
    <property type="entry name" value="P-loop containing nucleoside triphosphate hydrolases"/>
    <property type="match status" value="1"/>
</dbReference>